<evidence type="ECO:0000313" key="2">
    <source>
        <dbReference type="Proteomes" id="UP000001075"/>
    </source>
</evidence>
<dbReference type="Proteomes" id="UP000001075">
    <property type="component" value="Unassembled WGS sequence"/>
</dbReference>
<dbReference type="InParanoid" id="G3IM22"/>
<dbReference type="AlphaFoldDB" id="G3IM22"/>
<name>G3IM22_CRIGR</name>
<protein>
    <submittedName>
        <fullName evidence="1">Uncharacterized protein</fullName>
    </submittedName>
</protein>
<dbReference type="EMBL" id="JH004424">
    <property type="protein sequence ID" value="EGW11916.1"/>
    <property type="molecule type" value="Genomic_DNA"/>
</dbReference>
<sequence>MNLGRVHSLIQYSVQSGVPWTDQSSAAGFDMPRPNGSIASICWPRIRVWWRYMTRQGPVSVLYPSAVPGYEFCIGLRNANVQWQFCLHMLAQDPSSAAVYDTPMRSGSSVSICRAMEMGLYKSTSFALGQPDN</sequence>
<gene>
    <name evidence="1" type="ORF">I79_024952</name>
</gene>
<organism evidence="1 2">
    <name type="scientific">Cricetulus griseus</name>
    <name type="common">Chinese hamster</name>
    <name type="synonym">Cricetulus barabensis griseus</name>
    <dbReference type="NCBI Taxonomy" id="10029"/>
    <lineage>
        <taxon>Eukaryota</taxon>
        <taxon>Metazoa</taxon>
        <taxon>Chordata</taxon>
        <taxon>Craniata</taxon>
        <taxon>Vertebrata</taxon>
        <taxon>Euteleostomi</taxon>
        <taxon>Mammalia</taxon>
        <taxon>Eutheria</taxon>
        <taxon>Euarchontoglires</taxon>
        <taxon>Glires</taxon>
        <taxon>Rodentia</taxon>
        <taxon>Myomorpha</taxon>
        <taxon>Muroidea</taxon>
        <taxon>Cricetidae</taxon>
        <taxon>Cricetinae</taxon>
        <taxon>Cricetulus</taxon>
    </lineage>
</organism>
<evidence type="ECO:0000313" key="1">
    <source>
        <dbReference type="EMBL" id="EGW11916.1"/>
    </source>
</evidence>
<accession>G3IM22</accession>
<reference evidence="2" key="1">
    <citation type="journal article" date="2011" name="Nat. Biotechnol.">
        <title>The genomic sequence of the Chinese hamster ovary (CHO)-K1 cell line.</title>
        <authorList>
            <person name="Xu X."/>
            <person name="Nagarajan H."/>
            <person name="Lewis N.E."/>
            <person name="Pan S."/>
            <person name="Cai Z."/>
            <person name="Liu X."/>
            <person name="Chen W."/>
            <person name="Xie M."/>
            <person name="Wang W."/>
            <person name="Hammond S."/>
            <person name="Andersen M.R."/>
            <person name="Neff N."/>
            <person name="Passarelli B."/>
            <person name="Koh W."/>
            <person name="Fan H.C."/>
            <person name="Wang J."/>
            <person name="Gui Y."/>
            <person name="Lee K.H."/>
            <person name="Betenbaugh M.J."/>
            <person name="Quake S.R."/>
            <person name="Famili I."/>
            <person name="Palsson B.O."/>
            <person name="Wang J."/>
        </authorList>
    </citation>
    <scope>NUCLEOTIDE SEQUENCE [LARGE SCALE GENOMIC DNA]</scope>
    <source>
        <strain evidence="2">CHO K1 cell line</strain>
    </source>
</reference>
<proteinExistence type="predicted"/>